<dbReference type="Pfam" id="PF21068">
    <property type="entry name" value="ATPgraspMvdD"/>
    <property type="match status" value="1"/>
</dbReference>
<dbReference type="PANTHER" id="PTHR21621:SF0">
    <property type="entry name" value="BETA-CITRYLGLUTAMATE SYNTHASE B-RELATED"/>
    <property type="match status" value="1"/>
</dbReference>
<feature type="domain" description="ATP-grasp" evidence="2">
    <location>
        <begin position="118"/>
        <end position="304"/>
    </location>
</feature>
<keyword evidence="4" id="KW-1185">Reference proteome</keyword>
<dbReference type="InterPro" id="IPR048936">
    <property type="entry name" value="MvdD-like_ATPgrasp"/>
</dbReference>
<keyword evidence="1" id="KW-0067">ATP-binding</keyword>
<dbReference type="RefSeq" id="WP_218547889.1">
    <property type="nucleotide sequence ID" value="NZ_JAGSPD010000020.1"/>
</dbReference>
<dbReference type="Proteomes" id="UP001138894">
    <property type="component" value="Unassembled WGS sequence"/>
</dbReference>
<dbReference type="EMBL" id="JAGSPD010000020">
    <property type="protein sequence ID" value="MBV7270652.1"/>
    <property type="molecule type" value="Genomic_DNA"/>
</dbReference>
<gene>
    <name evidence="3" type="ORF">KCG49_15795</name>
</gene>
<reference evidence="3" key="1">
    <citation type="submission" date="2021-04" db="EMBL/GenBank/DDBJ databases">
        <authorList>
            <person name="Pira H."/>
            <person name="Risdian C."/>
            <person name="Wink J."/>
        </authorList>
    </citation>
    <scope>NUCLEOTIDE SEQUENCE</scope>
    <source>
        <strain evidence="3">WHY3</strain>
    </source>
</reference>
<dbReference type="GO" id="GO:0046872">
    <property type="term" value="F:metal ion binding"/>
    <property type="evidence" value="ECO:0007669"/>
    <property type="project" value="InterPro"/>
</dbReference>
<accession>A0A9X1JTI3</accession>
<organism evidence="3 4">
    <name type="scientific">Winogradskyella luteola</name>
    <dbReference type="NCBI Taxonomy" id="2828330"/>
    <lineage>
        <taxon>Bacteria</taxon>
        <taxon>Pseudomonadati</taxon>
        <taxon>Bacteroidota</taxon>
        <taxon>Flavobacteriia</taxon>
        <taxon>Flavobacteriales</taxon>
        <taxon>Flavobacteriaceae</taxon>
        <taxon>Winogradskyella</taxon>
    </lineage>
</organism>
<dbReference type="GO" id="GO:0005737">
    <property type="term" value="C:cytoplasm"/>
    <property type="evidence" value="ECO:0007669"/>
    <property type="project" value="TreeGrafter"/>
</dbReference>
<dbReference type="Pfam" id="PF08443">
    <property type="entry name" value="RimK"/>
    <property type="match status" value="1"/>
</dbReference>
<proteinExistence type="predicted"/>
<dbReference type="AlphaFoldDB" id="A0A9X1JTI3"/>
<dbReference type="PROSITE" id="PS50975">
    <property type="entry name" value="ATP_GRASP"/>
    <property type="match status" value="1"/>
</dbReference>
<protein>
    <recommendedName>
        <fullName evidence="2">ATP-grasp domain-containing protein</fullName>
    </recommendedName>
</protein>
<dbReference type="GO" id="GO:0005524">
    <property type="term" value="F:ATP binding"/>
    <property type="evidence" value="ECO:0007669"/>
    <property type="project" value="UniProtKB-UniRule"/>
</dbReference>
<evidence type="ECO:0000256" key="1">
    <source>
        <dbReference type="PROSITE-ProRule" id="PRU00409"/>
    </source>
</evidence>
<dbReference type="InterPro" id="IPR011761">
    <property type="entry name" value="ATP-grasp"/>
</dbReference>
<dbReference type="InterPro" id="IPR013651">
    <property type="entry name" value="ATP-grasp_RimK-type"/>
</dbReference>
<evidence type="ECO:0000313" key="3">
    <source>
        <dbReference type="EMBL" id="MBV7270652.1"/>
    </source>
</evidence>
<evidence type="ECO:0000313" key="4">
    <source>
        <dbReference type="Proteomes" id="UP001138894"/>
    </source>
</evidence>
<sequence length="308" mass="36392">MILIITHKQDYTVDFVVNKLNKKGIQYKRLNCEDLINTNYSFDFNNDFTFSFDGVNNFKSVWFRRTKFPDINNLKQEEKHYILTEYDSLLKNIFATINAKWLSEPKFVYNAENKALQLKIAKKIGFNIPQTIITNEKEKIKEFYNKNNKDIIIKPLAHTRINYNNYVAFIFTNSVSQKLIDSIDEFDINPCIFQENVKKDYEIRVTVIDNKVFASSVYSQSNENTKNDWRKEKLEFNIVDIPKDISDKCVSLLQELNIKFGAIDIIKTPKDEYVFLEINPNGQWAWIEMQTGQEMSDEIIKFLENDKT</sequence>
<name>A0A9X1JTI3_9FLAO</name>
<keyword evidence="1" id="KW-0547">Nucleotide-binding</keyword>
<dbReference type="GO" id="GO:0018169">
    <property type="term" value="F:ribosomal S6-glutamic acid ligase activity"/>
    <property type="evidence" value="ECO:0007669"/>
    <property type="project" value="TreeGrafter"/>
</dbReference>
<dbReference type="GO" id="GO:0009432">
    <property type="term" value="P:SOS response"/>
    <property type="evidence" value="ECO:0007669"/>
    <property type="project" value="TreeGrafter"/>
</dbReference>
<evidence type="ECO:0000259" key="2">
    <source>
        <dbReference type="PROSITE" id="PS50975"/>
    </source>
</evidence>
<comment type="caution">
    <text evidence="3">The sequence shown here is derived from an EMBL/GenBank/DDBJ whole genome shotgun (WGS) entry which is preliminary data.</text>
</comment>
<dbReference type="PANTHER" id="PTHR21621">
    <property type="entry name" value="RIBOSOMAL PROTEIN S6 MODIFICATION PROTEIN"/>
    <property type="match status" value="1"/>
</dbReference>